<sequence length="192" mass="21531">MLQIRKPYGSDSTCVIVRHSCRTRCRTGFKLGRSEARNCPLRLMEEQEKERRKKRGWWWNGVVEWTSTETRSMDGIHWADPLGVIWIGRDQASRSASGPRGGGQPAGLPNRVGPLCANSRDTTRSFRPTTIARGAGGHATVHQPEHSPTDLHTLFQLTLIITYQTGLSFMQEQGEMDAVGRFGANLFPLRVD</sequence>
<name>A0A1J7IIT2_9PEZI</name>
<organism evidence="2 3">
    <name type="scientific">Coniochaeta ligniaria NRRL 30616</name>
    <dbReference type="NCBI Taxonomy" id="1408157"/>
    <lineage>
        <taxon>Eukaryota</taxon>
        <taxon>Fungi</taxon>
        <taxon>Dikarya</taxon>
        <taxon>Ascomycota</taxon>
        <taxon>Pezizomycotina</taxon>
        <taxon>Sordariomycetes</taxon>
        <taxon>Sordariomycetidae</taxon>
        <taxon>Coniochaetales</taxon>
        <taxon>Coniochaetaceae</taxon>
        <taxon>Coniochaeta</taxon>
    </lineage>
</organism>
<reference evidence="2 3" key="1">
    <citation type="submission" date="2016-10" db="EMBL/GenBank/DDBJ databases">
        <title>Draft genome sequence of Coniochaeta ligniaria NRRL30616, a lignocellulolytic fungus for bioabatement of inhibitors in plant biomass hydrolysates.</title>
        <authorList>
            <consortium name="DOE Joint Genome Institute"/>
            <person name="Jimenez D.J."/>
            <person name="Hector R.E."/>
            <person name="Riley R."/>
            <person name="Sun H."/>
            <person name="Grigoriev I.V."/>
            <person name="Van Elsas J.D."/>
            <person name="Nichols N.N."/>
        </authorList>
    </citation>
    <scope>NUCLEOTIDE SEQUENCE [LARGE SCALE GENOMIC DNA]</scope>
    <source>
        <strain evidence="2 3">NRRL 30616</strain>
    </source>
</reference>
<protein>
    <submittedName>
        <fullName evidence="2">Uncharacterized protein</fullName>
    </submittedName>
</protein>
<dbReference type="InParanoid" id="A0A1J7IIT2"/>
<accession>A0A1J7IIT2</accession>
<feature type="region of interest" description="Disordered" evidence="1">
    <location>
        <begin position="93"/>
        <end position="120"/>
    </location>
</feature>
<keyword evidence="3" id="KW-1185">Reference proteome</keyword>
<evidence type="ECO:0000313" key="3">
    <source>
        <dbReference type="Proteomes" id="UP000182658"/>
    </source>
</evidence>
<evidence type="ECO:0000313" key="2">
    <source>
        <dbReference type="EMBL" id="OIW27187.1"/>
    </source>
</evidence>
<dbReference type="AlphaFoldDB" id="A0A1J7IIT2"/>
<dbReference type="Proteomes" id="UP000182658">
    <property type="component" value="Unassembled WGS sequence"/>
</dbReference>
<evidence type="ECO:0000256" key="1">
    <source>
        <dbReference type="SAM" id="MobiDB-lite"/>
    </source>
</evidence>
<proteinExistence type="predicted"/>
<gene>
    <name evidence="2" type="ORF">CONLIGDRAFT_417124</name>
</gene>
<dbReference type="EMBL" id="KV875099">
    <property type="protein sequence ID" value="OIW27187.1"/>
    <property type="molecule type" value="Genomic_DNA"/>
</dbReference>